<dbReference type="InterPro" id="IPR012337">
    <property type="entry name" value="RNaseH-like_sf"/>
</dbReference>
<dbReference type="Proteomes" id="UP000075885">
    <property type="component" value="Unassembled WGS sequence"/>
</dbReference>
<name>A0A182PWP1_9DIPT</name>
<dbReference type="VEuPathDB" id="VectorBase:AEPI011378"/>
<organism evidence="1 2">
    <name type="scientific">Anopheles epiroticus</name>
    <dbReference type="NCBI Taxonomy" id="199890"/>
    <lineage>
        <taxon>Eukaryota</taxon>
        <taxon>Metazoa</taxon>
        <taxon>Ecdysozoa</taxon>
        <taxon>Arthropoda</taxon>
        <taxon>Hexapoda</taxon>
        <taxon>Insecta</taxon>
        <taxon>Pterygota</taxon>
        <taxon>Neoptera</taxon>
        <taxon>Endopterygota</taxon>
        <taxon>Diptera</taxon>
        <taxon>Nematocera</taxon>
        <taxon>Culicoidea</taxon>
        <taxon>Culicidae</taxon>
        <taxon>Anophelinae</taxon>
        <taxon>Anopheles</taxon>
    </lineage>
</organism>
<evidence type="ECO:0000313" key="1">
    <source>
        <dbReference type="EnsemblMetazoa" id="AEPI011378-PA"/>
    </source>
</evidence>
<evidence type="ECO:0000313" key="2">
    <source>
        <dbReference type="Proteomes" id="UP000075885"/>
    </source>
</evidence>
<dbReference type="EnsemblMetazoa" id="AEPI011378-RA">
    <property type="protein sequence ID" value="AEPI011378-PA"/>
    <property type="gene ID" value="AEPI011378"/>
</dbReference>
<sequence length="178" mass="20107">MNLLIVAVVSRVVNWLANEMREKILCLKVDSAVRYNRHVLGVNAQYEHNGEMVCCTLAILVVNDSQTAKFLKNRILNVLKRCNIRLEQILSITTDNGANMLAAAKQLQQQFIICQNQLENETIEDEDACTEDNFMEALKLELAEQFSIIRCAIHTLQLALNDVVSNDATFMHSLTSIV</sequence>
<dbReference type="STRING" id="199890.A0A182PWP1"/>
<dbReference type="AlphaFoldDB" id="A0A182PWP1"/>
<dbReference type="SUPFAM" id="SSF53098">
    <property type="entry name" value="Ribonuclease H-like"/>
    <property type="match status" value="1"/>
</dbReference>
<protein>
    <recommendedName>
        <fullName evidence="3">DUF4371 domain-containing protein</fullName>
    </recommendedName>
</protein>
<reference evidence="2" key="1">
    <citation type="submission" date="2013-03" db="EMBL/GenBank/DDBJ databases">
        <title>The Genome Sequence of Anopheles epiroticus epiroticus2.</title>
        <authorList>
            <consortium name="The Broad Institute Genomics Platform"/>
            <person name="Neafsey D.E."/>
            <person name="Howell P."/>
            <person name="Walker B."/>
            <person name="Young S.K."/>
            <person name="Zeng Q."/>
            <person name="Gargeya S."/>
            <person name="Fitzgerald M."/>
            <person name="Haas B."/>
            <person name="Abouelleil A."/>
            <person name="Allen A.W."/>
            <person name="Alvarado L."/>
            <person name="Arachchi H.M."/>
            <person name="Berlin A.M."/>
            <person name="Chapman S.B."/>
            <person name="Gainer-Dewar J."/>
            <person name="Goldberg J."/>
            <person name="Griggs A."/>
            <person name="Gujja S."/>
            <person name="Hansen M."/>
            <person name="Howarth C."/>
            <person name="Imamovic A."/>
            <person name="Ireland A."/>
            <person name="Larimer J."/>
            <person name="McCowan C."/>
            <person name="Murphy C."/>
            <person name="Pearson M."/>
            <person name="Poon T.W."/>
            <person name="Priest M."/>
            <person name="Roberts A."/>
            <person name="Saif S."/>
            <person name="Shea T."/>
            <person name="Sisk P."/>
            <person name="Sykes S."/>
            <person name="Wortman J."/>
            <person name="Nusbaum C."/>
            <person name="Birren B."/>
        </authorList>
    </citation>
    <scope>NUCLEOTIDE SEQUENCE [LARGE SCALE GENOMIC DNA]</scope>
    <source>
        <strain evidence="2">Epiroticus2</strain>
    </source>
</reference>
<accession>A0A182PWP1</accession>
<evidence type="ECO:0008006" key="3">
    <source>
        <dbReference type="Google" id="ProtNLM"/>
    </source>
</evidence>
<proteinExistence type="predicted"/>
<reference evidence="1" key="2">
    <citation type="submission" date="2020-05" db="UniProtKB">
        <authorList>
            <consortium name="EnsemblMetazoa"/>
        </authorList>
    </citation>
    <scope>IDENTIFICATION</scope>
    <source>
        <strain evidence="1">Epiroticus2</strain>
    </source>
</reference>
<keyword evidence="2" id="KW-1185">Reference proteome</keyword>